<dbReference type="RefSeq" id="WP_387964124.1">
    <property type="nucleotide sequence ID" value="NZ_JBHSGP010000014.1"/>
</dbReference>
<keyword evidence="16" id="KW-1185">Reference proteome</keyword>
<evidence type="ECO:0000313" key="15">
    <source>
        <dbReference type="EMBL" id="MFC4723071.1"/>
    </source>
</evidence>
<dbReference type="InterPro" id="IPR039426">
    <property type="entry name" value="TonB-dep_rcpt-like"/>
</dbReference>
<dbReference type="PANTHER" id="PTHR30069">
    <property type="entry name" value="TONB-DEPENDENT OUTER MEMBRANE RECEPTOR"/>
    <property type="match status" value="1"/>
</dbReference>
<evidence type="ECO:0000256" key="11">
    <source>
        <dbReference type="RuleBase" id="RU003357"/>
    </source>
</evidence>
<keyword evidence="8 15" id="KW-0675">Receptor</keyword>
<dbReference type="SUPFAM" id="SSF56935">
    <property type="entry name" value="Porins"/>
    <property type="match status" value="1"/>
</dbReference>
<feature type="domain" description="TonB-dependent receptor-like beta-barrel" evidence="13">
    <location>
        <begin position="329"/>
        <end position="778"/>
    </location>
</feature>
<evidence type="ECO:0000256" key="5">
    <source>
        <dbReference type="ARBA" id="ARBA00022729"/>
    </source>
</evidence>
<dbReference type="Proteomes" id="UP001595953">
    <property type="component" value="Unassembled WGS sequence"/>
</dbReference>
<evidence type="ECO:0000256" key="6">
    <source>
        <dbReference type="ARBA" id="ARBA00023077"/>
    </source>
</evidence>
<dbReference type="PROSITE" id="PS52016">
    <property type="entry name" value="TONB_DEPENDENT_REC_3"/>
    <property type="match status" value="1"/>
</dbReference>
<evidence type="ECO:0000256" key="3">
    <source>
        <dbReference type="ARBA" id="ARBA00022452"/>
    </source>
</evidence>
<evidence type="ECO:0000256" key="9">
    <source>
        <dbReference type="ARBA" id="ARBA00023237"/>
    </source>
</evidence>
<feature type="domain" description="TonB-dependent receptor plug" evidence="14">
    <location>
        <begin position="114"/>
        <end position="221"/>
    </location>
</feature>
<evidence type="ECO:0000259" key="13">
    <source>
        <dbReference type="Pfam" id="PF00593"/>
    </source>
</evidence>
<dbReference type="InterPro" id="IPR012910">
    <property type="entry name" value="Plug_dom"/>
</dbReference>
<organism evidence="15 16">
    <name type="scientific">Geojedonia litorea</name>
    <dbReference type="NCBI Taxonomy" id="1268269"/>
    <lineage>
        <taxon>Bacteria</taxon>
        <taxon>Pseudomonadati</taxon>
        <taxon>Bacteroidota</taxon>
        <taxon>Flavobacteriia</taxon>
        <taxon>Flavobacteriales</taxon>
        <taxon>Flavobacteriaceae</taxon>
        <taxon>Geojedonia</taxon>
    </lineage>
</organism>
<dbReference type="Gene3D" id="2.40.170.20">
    <property type="entry name" value="TonB-dependent receptor, beta-barrel domain"/>
    <property type="match status" value="1"/>
</dbReference>
<keyword evidence="5 12" id="KW-0732">Signal</keyword>
<dbReference type="Gene3D" id="2.170.130.10">
    <property type="entry name" value="TonB-dependent receptor, plug domain"/>
    <property type="match status" value="1"/>
</dbReference>
<comment type="similarity">
    <text evidence="10 11">Belongs to the TonB-dependent receptor family.</text>
</comment>
<evidence type="ECO:0000256" key="7">
    <source>
        <dbReference type="ARBA" id="ARBA00023136"/>
    </source>
</evidence>
<evidence type="ECO:0000256" key="1">
    <source>
        <dbReference type="ARBA" id="ARBA00004571"/>
    </source>
</evidence>
<sequence>MKIKFLLVTFCFFVIAIVNAQSVKVLEKSSQEPISGVAIYNANKTKTVSTNLDGEASLDSFSRNELIYFQSPTHDIISFRKSTLALRSFVVFLDVKVEDLNEIVISASKFEQSKSDIPQKIINISAKDIQFSNPQTSADLLQSSGNVYIQKSQLGGGSPMIRGLSTNRLLITVDGVRMNNAIFRGGNIQNVISIDPFIIQNTEIALGAGSVVYGSDAIGGVMSFYSQKPQLSYRDSLYFNANAVLRYATANEEKTGHLDFNFGLKKWAFLTSVSYTDFDDLRMGSHGPDDYLRPEYVQTINGVDSVVDNKNPLVQTPTGYDQINLMQKFRYEPQDNLSFDLGLYYTTTSEYSRYDRLIRYRRGKLRSAEWNYGPQRWFMGNFQVTKLSSSSNLYDKIQLTAAYQNFQESRFDRDFQSEIRNIREEAVDAISFNLDLEKQLSSRTELFYGVEYIYNKIKSTGDEENIVTNVLTPTVSRYPNGSDWQSLAVYTSLKYKPNPKFIFQSGLRYNHVLIHANFNENNQYLNLPFDKASIDAGALTGTAGISWLPNKMIEWKLNASSAFRAPNIDDVGKVFDSEPGSVVVPNNNLKPEYAYGGELGLKLNFDNMFLIDMATYYTFLDNALVRRDFSLNGQREILYDGELSNVQAIQNASKAWIYGFEVGIQLKFSDALKLKSQYNIVGGTEEENGVEVPVRHAAPNFGNTHLVWQKNKLLIDAFAEYNNELSFNQLAPSEIEKAYIYALDSNGNPYSPSWYTLNLRTQYQLTHAATLTASLENITDQRYKTYSSGIASAGRNLILSLKYTL</sequence>
<evidence type="ECO:0000256" key="10">
    <source>
        <dbReference type="PROSITE-ProRule" id="PRU01360"/>
    </source>
</evidence>
<evidence type="ECO:0000313" key="16">
    <source>
        <dbReference type="Proteomes" id="UP001595953"/>
    </source>
</evidence>
<evidence type="ECO:0000259" key="14">
    <source>
        <dbReference type="Pfam" id="PF07715"/>
    </source>
</evidence>
<evidence type="ECO:0000256" key="4">
    <source>
        <dbReference type="ARBA" id="ARBA00022692"/>
    </source>
</evidence>
<accession>A0ABV9N6F1</accession>
<feature type="chain" id="PRO_5046989309" evidence="12">
    <location>
        <begin position="21"/>
        <end position="805"/>
    </location>
</feature>
<reference evidence="16" key="1">
    <citation type="journal article" date="2019" name="Int. J. Syst. Evol. Microbiol.">
        <title>The Global Catalogue of Microorganisms (GCM) 10K type strain sequencing project: providing services to taxonomists for standard genome sequencing and annotation.</title>
        <authorList>
            <consortium name="The Broad Institute Genomics Platform"/>
            <consortium name="The Broad Institute Genome Sequencing Center for Infectious Disease"/>
            <person name="Wu L."/>
            <person name="Ma J."/>
        </authorList>
    </citation>
    <scope>NUCLEOTIDE SEQUENCE [LARGE SCALE GENOMIC DNA]</scope>
    <source>
        <strain evidence="16">CCUG 63682</strain>
    </source>
</reference>
<dbReference type="Pfam" id="PF00593">
    <property type="entry name" value="TonB_dep_Rec_b-barrel"/>
    <property type="match status" value="1"/>
</dbReference>
<dbReference type="PANTHER" id="PTHR30069:SF29">
    <property type="entry name" value="HEMOGLOBIN AND HEMOGLOBIN-HAPTOGLOBIN-BINDING PROTEIN 1-RELATED"/>
    <property type="match status" value="1"/>
</dbReference>
<dbReference type="Pfam" id="PF07715">
    <property type="entry name" value="Plug"/>
    <property type="match status" value="1"/>
</dbReference>
<dbReference type="InterPro" id="IPR037066">
    <property type="entry name" value="Plug_dom_sf"/>
</dbReference>
<name>A0ABV9N6F1_9FLAO</name>
<dbReference type="InterPro" id="IPR000531">
    <property type="entry name" value="Beta-barrel_TonB"/>
</dbReference>
<evidence type="ECO:0000256" key="8">
    <source>
        <dbReference type="ARBA" id="ARBA00023170"/>
    </source>
</evidence>
<evidence type="ECO:0000256" key="2">
    <source>
        <dbReference type="ARBA" id="ARBA00022448"/>
    </source>
</evidence>
<comment type="caution">
    <text evidence="15">The sequence shown here is derived from an EMBL/GenBank/DDBJ whole genome shotgun (WGS) entry which is preliminary data.</text>
</comment>
<keyword evidence="7 10" id="KW-0472">Membrane</keyword>
<gene>
    <name evidence="15" type="ORF">ACFO5O_12115</name>
</gene>
<protein>
    <submittedName>
        <fullName evidence="15">TonB-dependent receptor plug domain-containing protein</fullName>
    </submittedName>
</protein>
<keyword evidence="9 10" id="KW-0998">Cell outer membrane</keyword>
<keyword evidence="4 10" id="KW-0812">Transmembrane</keyword>
<feature type="signal peptide" evidence="12">
    <location>
        <begin position="1"/>
        <end position="20"/>
    </location>
</feature>
<comment type="subcellular location">
    <subcellularLocation>
        <location evidence="1 10">Cell outer membrane</location>
        <topology evidence="1 10">Multi-pass membrane protein</topology>
    </subcellularLocation>
</comment>
<keyword evidence="6 11" id="KW-0798">TonB box</keyword>
<dbReference type="InterPro" id="IPR036942">
    <property type="entry name" value="Beta-barrel_TonB_sf"/>
</dbReference>
<evidence type="ECO:0000256" key="12">
    <source>
        <dbReference type="SAM" id="SignalP"/>
    </source>
</evidence>
<keyword evidence="2 10" id="KW-0813">Transport</keyword>
<keyword evidence="3 10" id="KW-1134">Transmembrane beta strand</keyword>
<dbReference type="EMBL" id="JBHSGP010000014">
    <property type="protein sequence ID" value="MFC4723071.1"/>
    <property type="molecule type" value="Genomic_DNA"/>
</dbReference>
<proteinExistence type="inferred from homology"/>